<dbReference type="RefSeq" id="WP_121170843.1">
    <property type="nucleotide sequence ID" value="NZ_RBIE01000002.1"/>
</dbReference>
<name>A0A420W6D9_9BACT</name>
<feature type="transmembrane region" description="Helical" evidence="1">
    <location>
        <begin position="82"/>
        <end position="105"/>
    </location>
</feature>
<organism evidence="2 3">
    <name type="scientific">Thermovibrio guaymasensis</name>
    <dbReference type="NCBI Taxonomy" id="240167"/>
    <lineage>
        <taxon>Bacteria</taxon>
        <taxon>Pseudomonadati</taxon>
        <taxon>Aquificota</taxon>
        <taxon>Aquificia</taxon>
        <taxon>Desulfurobacteriales</taxon>
        <taxon>Desulfurobacteriaceae</taxon>
        <taxon>Thermovibrio</taxon>
    </lineage>
</organism>
<proteinExistence type="predicted"/>
<comment type="caution">
    <text evidence="2">The sequence shown here is derived from an EMBL/GenBank/DDBJ whole genome shotgun (WGS) entry which is preliminary data.</text>
</comment>
<reference evidence="2 3" key="1">
    <citation type="submission" date="2018-10" db="EMBL/GenBank/DDBJ databases">
        <title>Genomic Encyclopedia of Type Strains, Phase IV (KMG-IV): sequencing the most valuable type-strain genomes for metagenomic binning, comparative biology and taxonomic classification.</title>
        <authorList>
            <person name="Goeker M."/>
        </authorList>
    </citation>
    <scope>NUCLEOTIDE SEQUENCE [LARGE SCALE GENOMIC DNA]</scope>
    <source>
        <strain evidence="2 3">DSM 15521</strain>
    </source>
</reference>
<feature type="transmembrane region" description="Helical" evidence="1">
    <location>
        <begin position="125"/>
        <end position="142"/>
    </location>
</feature>
<dbReference type="PANTHER" id="PTHR40031">
    <property type="entry name" value="HYPOTHETICAL MEMBRANE SPANNING PROTEIN"/>
    <property type="match status" value="1"/>
</dbReference>
<accession>A0A420W6D9</accession>
<dbReference type="EMBL" id="RBIE01000002">
    <property type="protein sequence ID" value="RKQ61645.1"/>
    <property type="molecule type" value="Genomic_DNA"/>
</dbReference>
<dbReference type="AlphaFoldDB" id="A0A420W6D9"/>
<evidence type="ECO:0000313" key="3">
    <source>
        <dbReference type="Proteomes" id="UP000280881"/>
    </source>
</evidence>
<dbReference type="PANTHER" id="PTHR40031:SF1">
    <property type="entry name" value="MEMBRANE-BOUND METAL-DEPENDENT HYDROLASE"/>
    <property type="match status" value="1"/>
</dbReference>
<keyword evidence="1" id="KW-1133">Transmembrane helix</keyword>
<feature type="transmembrane region" description="Helical" evidence="1">
    <location>
        <begin position="54"/>
        <end position="76"/>
    </location>
</feature>
<keyword evidence="1" id="KW-0472">Membrane</keyword>
<keyword evidence="3" id="KW-1185">Reference proteome</keyword>
<dbReference type="Pfam" id="PF04307">
    <property type="entry name" value="YdjM"/>
    <property type="match status" value="1"/>
</dbReference>
<sequence>MTAGTHIIGAIVLASALKLPLIPAVVGALIPDVDLKKGLPKFRQNRTLFNSHRGITHHILILPVLLFISVVVKDFLNQQIGIYLLSFSVGYASHLLLDLLTPLGIPYKTKYYPRLSLKLFRTGRIGEIFVILALVALMIVQVKTGSLNFNSFFGEKITKTLKEVSYEILH</sequence>
<dbReference type="InterPro" id="IPR053170">
    <property type="entry name" value="Transcription_regulator"/>
</dbReference>
<evidence type="ECO:0000256" key="1">
    <source>
        <dbReference type="SAM" id="Phobius"/>
    </source>
</evidence>
<dbReference type="InterPro" id="IPR007404">
    <property type="entry name" value="YdjM-like"/>
</dbReference>
<evidence type="ECO:0000313" key="2">
    <source>
        <dbReference type="EMBL" id="RKQ61645.1"/>
    </source>
</evidence>
<dbReference type="OrthoDB" id="5459053at2"/>
<feature type="transmembrane region" description="Helical" evidence="1">
    <location>
        <begin position="6"/>
        <end position="33"/>
    </location>
</feature>
<protein>
    <submittedName>
        <fullName evidence="2">Inner membrane protein</fullName>
    </submittedName>
</protein>
<keyword evidence="1" id="KW-0812">Transmembrane</keyword>
<dbReference type="Proteomes" id="UP000280881">
    <property type="component" value="Unassembled WGS sequence"/>
</dbReference>
<gene>
    <name evidence="2" type="ORF">C7457_1085</name>
</gene>